<dbReference type="CDD" id="cd00063">
    <property type="entry name" value="FN3"/>
    <property type="match status" value="1"/>
</dbReference>
<evidence type="ECO:0000256" key="2">
    <source>
        <dbReference type="SAM" id="MobiDB-lite"/>
    </source>
</evidence>
<feature type="region of interest" description="Disordered" evidence="2">
    <location>
        <begin position="473"/>
        <end position="494"/>
    </location>
</feature>
<dbReference type="InParanoid" id="A0A078ABF4"/>
<accession>A0A078ABF4</accession>
<reference evidence="5 6" key="1">
    <citation type="submission" date="2014-06" db="EMBL/GenBank/DDBJ databases">
        <authorList>
            <person name="Swart Estienne"/>
        </authorList>
    </citation>
    <scope>NUCLEOTIDE SEQUENCE [LARGE SCALE GENOMIC DNA]</scope>
    <source>
        <strain evidence="5 6">130c</strain>
    </source>
</reference>
<dbReference type="InterPro" id="IPR000315">
    <property type="entry name" value="Znf_B-box"/>
</dbReference>
<dbReference type="CDD" id="cd19757">
    <property type="entry name" value="Bbox1"/>
    <property type="match status" value="1"/>
</dbReference>
<dbReference type="GO" id="GO:0008270">
    <property type="term" value="F:zinc ion binding"/>
    <property type="evidence" value="ECO:0007669"/>
    <property type="project" value="UniProtKB-KW"/>
</dbReference>
<dbReference type="PROSITE" id="PS50119">
    <property type="entry name" value="ZF_BBOX"/>
    <property type="match status" value="1"/>
</dbReference>
<dbReference type="SUPFAM" id="SSF49265">
    <property type="entry name" value="Fibronectin type III"/>
    <property type="match status" value="1"/>
</dbReference>
<organism evidence="5 6">
    <name type="scientific">Stylonychia lemnae</name>
    <name type="common">Ciliate</name>
    <dbReference type="NCBI Taxonomy" id="5949"/>
    <lineage>
        <taxon>Eukaryota</taxon>
        <taxon>Sar</taxon>
        <taxon>Alveolata</taxon>
        <taxon>Ciliophora</taxon>
        <taxon>Intramacronucleata</taxon>
        <taxon>Spirotrichea</taxon>
        <taxon>Stichotrichia</taxon>
        <taxon>Sporadotrichida</taxon>
        <taxon>Oxytrichidae</taxon>
        <taxon>Stylonychinae</taxon>
        <taxon>Stylonychia</taxon>
    </lineage>
</organism>
<feature type="compositionally biased region" description="Low complexity" evidence="2">
    <location>
        <begin position="479"/>
        <end position="494"/>
    </location>
</feature>
<evidence type="ECO:0000259" key="4">
    <source>
        <dbReference type="PROSITE" id="PS50853"/>
    </source>
</evidence>
<keyword evidence="1" id="KW-0862">Zinc</keyword>
<feature type="region of interest" description="Disordered" evidence="2">
    <location>
        <begin position="595"/>
        <end position="658"/>
    </location>
</feature>
<feature type="compositionally biased region" description="Low complexity" evidence="2">
    <location>
        <begin position="1128"/>
        <end position="1146"/>
    </location>
</feature>
<feature type="domain" description="Fibronectin type-III" evidence="4">
    <location>
        <begin position="689"/>
        <end position="796"/>
    </location>
</feature>
<name>A0A078ABF4_STYLE</name>
<evidence type="ECO:0008006" key="7">
    <source>
        <dbReference type="Google" id="ProtNLM"/>
    </source>
</evidence>
<dbReference type="PROSITE" id="PS50853">
    <property type="entry name" value="FN3"/>
    <property type="match status" value="1"/>
</dbReference>
<protein>
    <recommendedName>
        <fullName evidence="7">Fibronectin type-III domain-containing protein</fullName>
    </recommendedName>
</protein>
<keyword evidence="1" id="KW-0863">Zinc-finger</keyword>
<feature type="domain" description="B box-type" evidence="3">
    <location>
        <begin position="157"/>
        <end position="203"/>
    </location>
</feature>
<keyword evidence="6" id="KW-1185">Reference proteome</keyword>
<dbReference type="Gene3D" id="2.60.40.10">
    <property type="entry name" value="Immunoglobulins"/>
    <property type="match status" value="1"/>
</dbReference>
<evidence type="ECO:0000256" key="1">
    <source>
        <dbReference type="PROSITE-ProRule" id="PRU00024"/>
    </source>
</evidence>
<sequence>MTSTLTATFDCSNPGQSNLIESTNMMFNLSCIECQNTSPVQPVPMTCCLRMICKPCIKRKAKELLTMPLKMKQQLMQLQTQKSGGQAPKELLYECPNCPQMHPIKEMLRWPINQVVDSYIKEVVNSSSGKENNSNIDAEEKLLANELGEEDSPFNKLNCERCEKNKAKLVCYECGTLGSALCEQCSQLIHQSGSFQKHKVRPILFFLLIKICRQFQMTRNKRNCNHNNTCWKMILNPSTALISAEITQMLSLRNTALLATSQCATNASIVMFKNIQQKILGNLSELYKIFRDATEEILNSFRGTLEKINVDRGKTDQMINQIKYQMTKAETDAHKTEHLIRAKTQQLKYQLEIKEKEAISNLHLQKQRILNQLVQDKIEMEDFKLKEFFPIKIFEILEEKVQSKELPVLTVLSQTKYFKKLLEQTYNMRKEQSKSRDQEQQIALLQINTEVVEQKMQQIASFLDQQFASIIKQEQPTRQSQQSPKSQQQQQQQQSNQITQSLIVQNTSNQKPIIAIETEQLLPKTIPVHLPGSGNSLIDKSQIEVQIINQRDSKVGDNSNSSNNNNSKAKVHQIEVLSQTQNIQKKTIVLGQQSTNMNSTQQNGNRSQEDSKSQSRQTYQSKISSKQVVESQQNSDKTLKSKTKREKETTPKSYRTGTNIDVDKSVEAFQEKLSLIQAQSKQNQASLLKKRQFTKTECSSTSIKLQWEHQKEQQFSFGSVTVIYILEYGIGVKVNGVEQFRQVYQGKAHRCIITDLNPRTNYRIRVAAAVASPENQKDIQEIGDWSDVIQVSTLDNQKINNQTINEESVSRFNMLNVNGINGDQQIDMESSFISTYSQTNLHSHNNRMNANDSFIFNNPAYIHGEQEWTFGKHFFQVDSNIFDGKADISFTCFLTVGLICTVATKSKQDKTPNKNTPQITKKKAEVKKEDIEQVIVGCKVGVKDSAYVQVYVNLEKHLLLCIANGKIHEKFDLSNYSSCVPVIKYDGDAHLQGVKVVASASFDLQVPFSIEQIAQEYIHETQVAQQQLLAQQQQIQQQQQNRSQSSNIASGNDSNSLHNYLVSPQANIMNTKSMINAGMGQAINNGQIIGTTVSGLGNNSKRNQQNPLIQSNQGKYLNDAISQYQQQQQLMHVSQSSQSSSGSQQQLPTQIHHIL</sequence>
<evidence type="ECO:0000313" key="6">
    <source>
        <dbReference type="Proteomes" id="UP000039865"/>
    </source>
</evidence>
<dbReference type="InterPro" id="IPR003961">
    <property type="entry name" value="FN3_dom"/>
</dbReference>
<dbReference type="SMART" id="SM00336">
    <property type="entry name" value="BBOX"/>
    <property type="match status" value="1"/>
</dbReference>
<proteinExistence type="predicted"/>
<gene>
    <name evidence="5" type="primary">Contig11475.g579</name>
    <name evidence="5" type="ORF">STYLEM_8192</name>
</gene>
<feature type="compositionally biased region" description="Polar residues" evidence="2">
    <location>
        <begin position="614"/>
        <end position="636"/>
    </location>
</feature>
<dbReference type="Pfam" id="PF00643">
    <property type="entry name" value="zf-B_box"/>
    <property type="match status" value="1"/>
</dbReference>
<dbReference type="InterPro" id="IPR013783">
    <property type="entry name" value="Ig-like_fold"/>
</dbReference>
<feature type="compositionally biased region" description="Low complexity" evidence="2">
    <location>
        <begin position="595"/>
        <end position="605"/>
    </location>
</feature>
<evidence type="ECO:0000259" key="3">
    <source>
        <dbReference type="PROSITE" id="PS50119"/>
    </source>
</evidence>
<feature type="region of interest" description="Disordered" evidence="2">
    <location>
        <begin position="1128"/>
        <end position="1155"/>
    </location>
</feature>
<keyword evidence="1" id="KW-0479">Metal-binding</keyword>
<evidence type="ECO:0000313" key="5">
    <source>
        <dbReference type="EMBL" id="CDW79206.1"/>
    </source>
</evidence>
<dbReference type="InterPro" id="IPR036116">
    <property type="entry name" value="FN3_sf"/>
</dbReference>
<dbReference type="AlphaFoldDB" id="A0A078ABF4"/>
<dbReference type="Proteomes" id="UP000039865">
    <property type="component" value="Unassembled WGS sequence"/>
</dbReference>
<dbReference type="EMBL" id="CCKQ01007784">
    <property type="protein sequence ID" value="CDW79206.1"/>
    <property type="molecule type" value="Genomic_DNA"/>
</dbReference>